<dbReference type="AlphaFoldDB" id="A0A7C2AYK0"/>
<reference evidence="1" key="1">
    <citation type="journal article" date="2020" name="mSystems">
        <title>Genome- and Community-Level Interaction Insights into Carbon Utilization and Element Cycling Functions of Hydrothermarchaeota in Hydrothermal Sediment.</title>
        <authorList>
            <person name="Zhou Z."/>
            <person name="Liu Y."/>
            <person name="Xu W."/>
            <person name="Pan J."/>
            <person name="Luo Z.H."/>
            <person name="Li M."/>
        </authorList>
    </citation>
    <scope>NUCLEOTIDE SEQUENCE [LARGE SCALE GENOMIC DNA]</scope>
    <source>
        <strain evidence="1">SpSt-200</strain>
    </source>
</reference>
<dbReference type="InterPro" id="IPR010265">
    <property type="entry name" value="Phage_lambda_TipM"/>
</dbReference>
<name>A0A7C2AYK0_9PSED</name>
<comment type="caution">
    <text evidence="1">The sequence shown here is derived from an EMBL/GenBank/DDBJ whole genome shotgun (WGS) entry which is preliminary data.</text>
</comment>
<accession>A0A7C2AYK0</accession>
<proteinExistence type="predicted"/>
<organism evidence="1">
    <name type="scientific">Pseudomonas graminis</name>
    <dbReference type="NCBI Taxonomy" id="158627"/>
    <lineage>
        <taxon>Bacteria</taxon>
        <taxon>Pseudomonadati</taxon>
        <taxon>Pseudomonadota</taxon>
        <taxon>Gammaproteobacteria</taxon>
        <taxon>Pseudomonadales</taxon>
        <taxon>Pseudomonadaceae</taxon>
        <taxon>Pseudomonas</taxon>
    </lineage>
</organism>
<sequence>MAETFSFDVRVGASGDVSQKTWENDFGDGYVQAGGIGINTKAQSWDVSVTGKLGPGQVVQQVRDFLDRQEGYKSFLWTPPGGAQGRYRANGYQMATLGGGGMTISATFKQVFNP</sequence>
<evidence type="ECO:0000313" key="1">
    <source>
        <dbReference type="EMBL" id="HEF25850.1"/>
    </source>
</evidence>
<protein>
    <submittedName>
        <fullName evidence="1">Phage tail protein</fullName>
    </submittedName>
</protein>
<dbReference type="Pfam" id="PF05939">
    <property type="entry name" value="Phage_min_tail"/>
    <property type="match status" value="1"/>
</dbReference>
<gene>
    <name evidence="1" type="ORF">ENP23_08740</name>
</gene>
<dbReference type="EMBL" id="DSIN01000019">
    <property type="protein sequence ID" value="HEF25850.1"/>
    <property type="molecule type" value="Genomic_DNA"/>
</dbReference>